<feature type="compositionally biased region" description="Low complexity" evidence="3">
    <location>
        <begin position="114"/>
        <end position="126"/>
    </location>
</feature>
<gene>
    <name evidence="5" type="ORF">J2Z66_007987</name>
</gene>
<feature type="region of interest" description="Disordered" evidence="3">
    <location>
        <begin position="100"/>
        <end position="131"/>
    </location>
</feature>
<sequence length="394" mass="42812">MLKFLSRAGMLSGFVLLVTLLYGFVAQAADYENAVVSADTLSVRDDGSVQGKVVGFLKKGETVRAYEESYGWIRIRSGKLEGWVAGQYLIKSSSSNLTVSKSKSSEASPKKSTDTSTKSQTVSKKSANTGKVTADALRLRTGPSQEHKVITLLSMGTKVDIANKQGEWLQVQVRAKAEEQGWVHSSYIEVGDDKVEIAEAPKDVPEKAVNSGSGIKGKVIVIDPGHGEGDPGTVGVSHETEERNLNMSTSLYLAEELRALGAKVILTRNEKSKAVSLANRVQISEMNKADAFVSVHYNSATVPVSGTLTFYYSEEKDMRLARKIEGRLGKMSDLKSNGISFGDYHVLRNNSRPSVLVELGFLSNPADESIIRTKSYQQKAAKSVAQGLNDYFNE</sequence>
<feature type="domain" description="SH3b" evidence="4">
    <location>
        <begin position="127"/>
        <end position="192"/>
    </location>
</feature>
<dbReference type="SMART" id="SM00287">
    <property type="entry name" value="SH3b"/>
    <property type="match status" value="2"/>
</dbReference>
<dbReference type="Pfam" id="PF08239">
    <property type="entry name" value="SH3_3"/>
    <property type="match status" value="2"/>
</dbReference>
<evidence type="ECO:0000256" key="2">
    <source>
        <dbReference type="ARBA" id="ARBA00023316"/>
    </source>
</evidence>
<dbReference type="EMBL" id="JAGGLB010000048">
    <property type="protein sequence ID" value="MBP1996341.1"/>
    <property type="molecule type" value="Genomic_DNA"/>
</dbReference>
<keyword evidence="1 5" id="KW-0378">Hydrolase</keyword>
<comment type="caution">
    <text evidence="5">The sequence shown here is derived from an EMBL/GenBank/DDBJ whole genome shotgun (WGS) entry which is preliminary data.</text>
</comment>
<dbReference type="Proteomes" id="UP001519287">
    <property type="component" value="Unassembled WGS sequence"/>
</dbReference>
<accession>A0ABS4JB81</accession>
<name>A0ABS4JB81_9BACL</name>
<dbReference type="PANTHER" id="PTHR30404:SF0">
    <property type="entry name" value="N-ACETYLMURAMOYL-L-ALANINE AMIDASE AMIC"/>
    <property type="match status" value="1"/>
</dbReference>
<dbReference type="PROSITE" id="PS51781">
    <property type="entry name" value="SH3B"/>
    <property type="match status" value="2"/>
</dbReference>
<feature type="domain" description="SH3b" evidence="4">
    <location>
        <begin position="31"/>
        <end position="93"/>
    </location>
</feature>
<dbReference type="PANTHER" id="PTHR30404">
    <property type="entry name" value="N-ACETYLMURAMOYL-L-ALANINE AMIDASE"/>
    <property type="match status" value="1"/>
</dbReference>
<dbReference type="InterPro" id="IPR003646">
    <property type="entry name" value="SH3-like_bac-type"/>
</dbReference>
<dbReference type="CDD" id="cd02696">
    <property type="entry name" value="MurNAc-LAA"/>
    <property type="match status" value="1"/>
</dbReference>
<proteinExistence type="predicted"/>
<dbReference type="Pfam" id="PF01520">
    <property type="entry name" value="Amidase_3"/>
    <property type="match status" value="1"/>
</dbReference>
<evidence type="ECO:0000313" key="5">
    <source>
        <dbReference type="EMBL" id="MBP1996341.1"/>
    </source>
</evidence>
<evidence type="ECO:0000256" key="3">
    <source>
        <dbReference type="SAM" id="MobiDB-lite"/>
    </source>
</evidence>
<dbReference type="SMART" id="SM00646">
    <property type="entry name" value="Ami_3"/>
    <property type="match status" value="1"/>
</dbReference>
<dbReference type="Gene3D" id="3.40.630.40">
    <property type="entry name" value="Zn-dependent exopeptidases"/>
    <property type="match status" value="1"/>
</dbReference>
<evidence type="ECO:0000313" key="6">
    <source>
        <dbReference type="Proteomes" id="UP001519287"/>
    </source>
</evidence>
<reference evidence="5 6" key="1">
    <citation type="submission" date="2021-03" db="EMBL/GenBank/DDBJ databases">
        <title>Genomic Encyclopedia of Type Strains, Phase IV (KMG-IV): sequencing the most valuable type-strain genomes for metagenomic binning, comparative biology and taxonomic classification.</title>
        <authorList>
            <person name="Goeker M."/>
        </authorList>
    </citation>
    <scope>NUCLEOTIDE SEQUENCE [LARGE SCALE GENOMIC DNA]</scope>
    <source>
        <strain evidence="5 6">DSM 26048</strain>
    </source>
</reference>
<evidence type="ECO:0000256" key="1">
    <source>
        <dbReference type="ARBA" id="ARBA00022801"/>
    </source>
</evidence>
<dbReference type="InterPro" id="IPR002508">
    <property type="entry name" value="MurNAc-LAA_cat"/>
</dbReference>
<dbReference type="Gene3D" id="2.30.30.40">
    <property type="entry name" value="SH3 Domains"/>
    <property type="match status" value="2"/>
</dbReference>
<dbReference type="EC" id="3.5.1.28" evidence="5"/>
<keyword evidence="2" id="KW-0961">Cell wall biogenesis/degradation</keyword>
<keyword evidence="6" id="KW-1185">Reference proteome</keyword>
<dbReference type="RefSeq" id="WP_209978676.1">
    <property type="nucleotide sequence ID" value="NZ_JAGGLB010000048.1"/>
</dbReference>
<dbReference type="SUPFAM" id="SSF53187">
    <property type="entry name" value="Zn-dependent exopeptidases"/>
    <property type="match status" value="1"/>
</dbReference>
<dbReference type="InterPro" id="IPR050695">
    <property type="entry name" value="N-acetylmuramoyl_amidase_3"/>
</dbReference>
<dbReference type="GO" id="GO:0008745">
    <property type="term" value="F:N-acetylmuramoyl-L-alanine amidase activity"/>
    <property type="evidence" value="ECO:0007669"/>
    <property type="project" value="UniProtKB-EC"/>
</dbReference>
<organism evidence="5 6">
    <name type="scientific">Paenibacillus eucommiae</name>
    <dbReference type="NCBI Taxonomy" id="1355755"/>
    <lineage>
        <taxon>Bacteria</taxon>
        <taxon>Bacillati</taxon>
        <taxon>Bacillota</taxon>
        <taxon>Bacilli</taxon>
        <taxon>Bacillales</taxon>
        <taxon>Paenibacillaceae</taxon>
        <taxon>Paenibacillus</taxon>
    </lineage>
</organism>
<protein>
    <submittedName>
        <fullName evidence="5">N-acetylmuramoyl-L-alanine amidase</fullName>
        <ecNumber evidence="5">3.5.1.28</ecNumber>
    </submittedName>
</protein>
<evidence type="ECO:0000259" key="4">
    <source>
        <dbReference type="PROSITE" id="PS51781"/>
    </source>
</evidence>